<comment type="caution">
    <text evidence="12">The sequence shown here is derived from an EMBL/GenBank/DDBJ whole genome shotgun (WGS) entry which is preliminary data.</text>
</comment>
<keyword evidence="13" id="KW-1185">Reference proteome</keyword>
<dbReference type="PROSITE" id="PS50294">
    <property type="entry name" value="WD_REPEATS_REGION"/>
    <property type="match status" value="2"/>
</dbReference>
<organism evidence="12 13">
    <name type="scientific">Ditylenchus destructor</name>
    <dbReference type="NCBI Taxonomy" id="166010"/>
    <lineage>
        <taxon>Eukaryota</taxon>
        <taxon>Metazoa</taxon>
        <taxon>Ecdysozoa</taxon>
        <taxon>Nematoda</taxon>
        <taxon>Chromadorea</taxon>
        <taxon>Rhabditida</taxon>
        <taxon>Tylenchina</taxon>
        <taxon>Tylenchomorpha</taxon>
        <taxon>Sphaerularioidea</taxon>
        <taxon>Anguinidae</taxon>
        <taxon>Anguininae</taxon>
        <taxon>Ditylenchus</taxon>
    </lineage>
</organism>
<evidence type="ECO:0000256" key="8">
    <source>
        <dbReference type="ARBA" id="ARBA00022694"/>
    </source>
</evidence>
<reference evidence="12" key="1">
    <citation type="submission" date="2022-01" db="EMBL/GenBank/DDBJ databases">
        <title>Genome Sequence Resource for Two Populations of Ditylenchus destructor, the Migratory Endoparasitic Phytonematode.</title>
        <authorList>
            <person name="Zhang H."/>
            <person name="Lin R."/>
            <person name="Xie B."/>
        </authorList>
    </citation>
    <scope>NUCLEOTIDE SEQUENCE</scope>
    <source>
        <strain evidence="12">BazhouSP</strain>
    </source>
</reference>
<name>A0AAD4RBT9_9BILA</name>
<accession>A0AAD4RBT9</accession>
<keyword evidence="8" id="KW-0819">tRNA processing</keyword>
<evidence type="ECO:0000256" key="10">
    <source>
        <dbReference type="ARBA" id="ARBA00023242"/>
    </source>
</evidence>
<comment type="pathway">
    <text evidence="3">tRNA modification; 5-methoxycarbonylmethyl-2-thiouridine-tRNA biosynthesis.</text>
</comment>
<comment type="subcellular location">
    <subcellularLocation>
        <location evidence="2">Cytoplasm</location>
    </subcellularLocation>
    <subcellularLocation>
        <location evidence="1">Nucleus</location>
    </subcellularLocation>
</comment>
<comment type="similarity">
    <text evidence="4">Belongs to the WD repeat ELP2 family.</text>
</comment>
<evidence type="ECO:0000256" key="11">
    <source>
        <dbReference type="PROSITE-ProRule" id="PRU00221"/>
    </source>
</evidence>
<keyword evidence="10" id="KW-0539">Nucleus</keyword>
<dbReference type="Pfam" id="PF00400">
    <property type="entry name" value="WD40"/>
    <property type="match status" value="4"/>
</dbReference>
<dbReference type="PANTHER" id="PTHR44111:SF1">
    <property type="entry name" value="ELONGATOR COMPLEX PROTEIN 2"/>
    <property type="match status" value="1"/>
</dbReference>
<evidence type="ECO:0000256" key="6">
    <source>
        <dbReference type="ARBA" id="ARBA00022490"/>
    </source>
</evidence>
<dbReference type="PANTHER" id="PTHR44111">
    <property type="entry name" value="ELONGATOR COMPLEX PROTEIN 2"/>
    <property type="match status" value="1"/>
</dbReference>
<evidence type="ECO:0000256" key="5">
    <source>
        <dbReference type="ARBA" id="ARBA00020267"/>
    </source>
</evidence>
<evidence type="ECO:0000256" key="9">
    <source>
        <dbReference type="ARBA" id="ARBA00022737"/>
    </source>
</evidence>
<dbReference type="GO" id="GO:0033588">
    <property type="term" value="C:elongator holoenzyme complex"/>
    <property type="evidence" value="ECO:0007669"/>
    <property type="project" value="InterPro"/>
</dbReference>
<gene>
    <name evidence="12" type="ORF">DdX_01935</name>
</gene>
<dbReference type="InterPro" id="IPR036322">
    <property type="entry name" value="WD40_repeat_dom_sf"/>
</dbReference>
<proteinExistence type="inferred from homology"/>
<keyword evidence="9" id="KW-0677">Repeat</keyword>
<dbReference type="Proteomes" id="UP001201812">
    <property type="component" value="Unassembled WGS sequence"/>
</dbReference>
<dbReference type="InterPro" id="IPR001680">
    <property type="entry name" value="WD40_rpt"/>
</dbReference>
<evidence type="ECO:0000256" key="3">
    <source>
        <dbReference type="ARBA" id="ARBA00005043"/>
    </source>
</evidence>
<dbReference type="GO" id="GO:0002098">
    <property type="term" value="P:tRNA wobble uridine modification"/>
    <property type="evidence" value="ECO:0007669"/>
    <property type="project" value="InterPro"/>
</dbReference>
<feature type="repeat" description="WD" evidence="11">
    <location>
        <begin position="307"/>
        <end position="348"/>
    </location>
</feature>
<evidence type="ECO:0000256" key="1">
    <source>
        <dbReference type="ARBA" id="ARBA00004123"/>
    </source>
</evidence>
<keyword evidence="7 11" id="KW-0853">WD repeat</keyword>
<dbReference type="InterPro" id="IPR037289">
    <property type="entry name" value="Elp2"/>
</dbReference>
<evidence type="ECO:0000313" key="12">
    <source>
        <dbReference type="EMBL" id="KAI1725282.1"/>
    </source>
</evidence>
<evidence type="ECO:0000256" key="2">
    <source>
        <dbReference type="ARBA" id="ARBA00004496"/>
    </source>
</evidence>
<dbReference type="GO" id="GO:0005737">
    <property type="term" value="C:cytoplasm"/>
    <property type="evidence" value="ECO:0007669"/>
    <property type="project" value="UniProtKB-SubCell"/>
</dbReference>
<keyword evidence="6" id="KW-0963">Cytoplasm</keyword>
<dbReference type="PROSITE" id="PS50082">
    <property type="entry name" value="WD_REPEATS_2"/>
    <property type="match status" value="2"/>
</dbReference>
<evidence type="ECO:0000256" key="4">
    <source>
        <dbReference type="ARBA" id="ARBA00005881"/>
    </source>
</evidence>
<dbReference type="AlphaFoldDB" id="A0AAD4RBT9"/>
<sequence length="798" mass="88805">MNEILETIFIAGGCAQRPNVLDWCPNTNYIAYAISRDIALVDTDQTDNGYKILETAAGHQAEITCLKFSVPFLHDHTTETTTSSSMLVTGDSKGQLCLWKINTDSRQRISLFKTVCITADLPLTMARCYFWEVENHEGVILASHFDTLSFVRSTSHAGKESEIVLKPLIFTPAYILSFDLLHIASKVLLLAVGLSSGCVKVFYSDQQCTGGFIHGISLDQQRGAWIRDLAFRGPTHDFPGVLPGDSTEFYLASASDNLIRIWRFCQVSEEHVNNSHDGDEMTIRQLLIAINTSECQLTLKVTLDSILSGHDEWVHSLRWHPNALRLISSSMDKNVIIWEPTDNNKQNDSLWYPQARVGDVGGEAAGYYDALFSPDGSKILYHSFFGALFMWELQNDVMSPINCPVGGHFGPVTDLCWESRGRYVISVSLDKTARICAPLANKSSFAEIARPLIHGHALNCVWCTTSVIVAGGEEKIFRVFSAPVNFYQNMERVCGTTLEQNATTYYAATQPELGLSNKAILADSALVSEELNGNNESSASSKTGPPDEEELSTKTLFPEVHKLYGHAFEVFAVAINQKGSVLATACKSRRTCRHQLTVTQIAFSPDDQFLLSVSRDRTWALYKCSSESATNFTLLVKTDKHSSGHSRIIWTCSWTHDSLFFATGSRDKVLNIWSTSSIEEGKVHKKDSYEAPDSITAVDIAHSFYGAGDCYLIASGMDDGRIILLKWMSQTQIQTPNFSHIKTLDRHEAFSGTISRIRFRQKEANKDHTGSGETRSQFEFASCSSTNIVKIHRLIMFN</sequence>
<dbReference type="GO" id="GO:0005634">
    <property type="term" value="C:nucleus"/>
    <property type="evidence" value="ECO:0007669"/>
    <property type="project" value="UniProtKB-SubCell"/>
</dbReference>
<dbReference type="InterPro" id="IPR015943">
    <property type="entry name" value="WD40/YVTN_repeat-like_dom_sf"/>
</dbReference>
<evidence type="ECO:0000256" key="7">
    <source>
        <dbReference type="ARBA" id="ARBA00022574"/>
    </source>
</evidence>
<dbReference type="SMART" id="SM00320">
    <property type="entry name" value="WD40"/>
    <property type="match status" value="9"/>
</dbReference>
<feature type="repeat" description="WD" evidence="11">
    <location>
        <begin position="642"/>
        <end position="683"/>
    </location>
</feature>
<dbReference type="Gene3D" id="2.130.10.10">
    <property type="entry name" value="YVTN repeat-like/Quinoprotein amine dehydrogenase"/>
    <property type="match status" value="4"/>
</dbReference>
<dbReference type="SUPFAM" id="SSF50978">
    <property type="entry name" value="WD40 repeat-like"/>
    <property type="match status" value="3"/>
</dbReference>
<protein>
    <recommendedName>
        <fullName evidence="5">Elongator complex protein 2</fullName>
    </recommendedName>
</protein>
<dbReference type="EMBL" id="JAKKPZ010000002">
    <property type="protein sequence ID" value="KAI1725282.1"/>
    <property type="molecule type" value="Genomic_DNA"/>
</dbReference>
<evidence type="ECO:0000313" key="13">
    <source>
        <dbReference type="Proteomes" id="UP001201812"/>
    </source>
</evidence>